<dbReference type="AlphaFoldDB" id="F6FQK5"/>
<dbReference type="eggNOG" id="COG4405">
    <property type="taxonomic scope" value="Bacteria"/>
</dbReference>
<dbReference type="PANTHER" id="PTHR39203">
    <property type="entry name" value="CYTOPLASMIC PROTEIN-RELATED"/>
    <property type="match status" value="1"/>
</dbReference>
<dbReference type="CDD" id="cd06553">
    <property type="entry name" value="ASCH_Ef3133_like"/>
    <property type="match status" value="1"/>
</dbReference>
<organism evidence="3">
    <name type="scientific">Isoptericola variabilis (strain 225)</name>
    <dbReference type="NCBI Taxonomy" id="743718"/>
    <lineage>
        <taxon>Bacteria</taxon>
        <taxon>Bacillati</taxon>
        <taxon>Actinomycetota</taxon>
        <taxon>Actinomycetes</taxon>
        <taxon>Micrococcales</taxon>
        <taxon>Promicromonosporaceae</taxon>
        <taxon>Isoptericola</taxon>
    </lineage>
</organism>
<dbReference type="InterPro" id="IPR015947">
    <property type="entry name" value="PUA-like_sf"/>
</dbReference>
<protein>
    <submittedName>
        <fullName evidence="2">ASCH domain protein</fullName>
    </submittedName>
</protein>
<dbReference type="SUPFAM" id="SSF88697">
    <property type="entry name" value="PUA domain-like"/>
    <property type="match status" value="1"/>
</dbReference>
<sequence>MSDATSGTEPETTGLDDTAQAEKILRFWETARVRVNRNTVGGVIGETTATTVAPQAWSFGDSPELADELLQLVLDGTKTATAELVSEFERAGEPVPAKGDLSIVLDGAGDPRLLIRTTRVDVVPFAEVTAEHAHLEGEDDRTLETWREGHERYWRRQLEAVGDEFDPSMPVVCERFEVLYGA</sequence>
<gene>
    <name evidence="2" type="ordered locus">Isova_2180</name>
</gene>
<name>F6FQK5_ISOV2</name>
<dbReference type="HOGENOM" id="CLU_102450_3_0_11"/>
<dbReference type="STRING" id="743718.Isova_2180"/>
<proteinExistence type="predicted"/>
<reference evidence="2 3" key="1">
    <citation type="submission" date="2011-05" db="EMBL/GenBank/DDBJ databases">
        <title>Complete sequence of Isoptericola variabilis 225.</title>
        <authorList>
            <consortium name="US DOE Joint Genome Institute"/>
            <person name="Lucas S."/>
            <person name="Han J."/>
            <person name="Lapidus A."/>
            <person name="Cheng J.-F."/>
            <person name="Goodwin L."/>
            <person name="Pitluck S."/>
            <person name="Peters L."/>
            <person name="Mikhailova N."/>
            <person name="Zeytun A."/>
            <person name="Han C."/>
            <person name="Tapia R."/>
            <person name="Land M."/>
            <person name="Hauser L."/>
            <person name="Kyrpides N."/>
            <person name="Ivanova N."/>
            <person name="Pagani I."/>
            <person name="Siebers A."/>
            <person name="Allgaier M."/>
            <person name="Thelen M."/>
            <person name="Hugenholtz P."/>
            <person name="Gladden J."/>
            <person name="Woyke T."/>
        </authorList>
    </citation>
    <scope>NUCLEOTIDE SEQUENCE [LARGE SCALE GENOMIC DNA]</scope>
    <source>
        <strain evidence="3">225</strain>
    </source>
</reference>
<feature type="domain" description="ASCH" evidence="1">
    <location>
        <begin position="57"/>
        <end position="180"/>
    </location>
</feature>
<dbReference type="InterPro" id="IPR007374">
    <property type="entry name" value="ASCH_domain"/>
</dbReference>
<dbReference type="SMART" id="SM01022">
    <property type="entry name" value="ASCH"/>
    <property type="match status" value="1"/>
</dbReference>
<accession>F6FQK5</accession>
<keyword evidence="3" id="KW-1185">Reference proteome</keyword>
<dbReference type="Proteomes" id="UP000009236">
    <property type="component" value="Chromosome"/>
</dbReference>
<dbReference type="Pfam" id="PF04266">
    <property type="entry name" value="ASCH"/>
    <property type="match status" value="1"/>
</dbReference>
<dbReference type="RefSeq" id="WP_013839292.1">
    <property type="nucleotide sequence ID" value="NC_015588.1"/>
</dbReference>
<dbReference type="KEGG" id="iva:Isova_2180"/>
<dbReference type="EMBL" id="CP002810">
    <property type="protein sequence ID" value="AEG44901.1"/>
    <property type="molecule type" value="Genomic_DNA"/>
</dbReference>
<dbReference type="PANTHER" id="PTHR39203:SF1">
    <property type="entry name" value="CYTOPLASMIC PROTEIN"/>
    <property type="match status" value="1"/>
</dbReference>
<evidence type="ECO:0000313" key="2">
    <source>
        <dbReference type="EMBL" id="AEG44901.1"/>
    </source>
</evidence>
<dbReference type="Gene3D" id="3.10.400.10">
    <property type="entry name" value="Sulfate adenylyltransferase"/>
    <property type="match status" value="1"/>
</dbReference>
<dbReference type="InterPro" id="IPR009326">
    <property type="entry name" value="DUF984"/>
</dbReference>
<evidence type="ECO:0000313" key="3">
    <source>
        <dbReference type="Proteomes" id="UP000009236"/>
    </source>
</evidence>
<evidence type="ECO:0000259" key="1">
    <source>
        <dbReference type="SMART" id="SM01022"/>
    </source>
</evidence>